<dbReference type="FunFam" id="1.20.1260.60:FF:000002">
    <property type="entry name" value="Vacuolar protein sorting-associated protein IST1"/>
    <property type="match status" value="1"/>
</dbReference>
<dbReference type="STRING" id="461836.A0A0L0DBD8"/>
<dbReference type="AlphaFoldDB" id="A0A0L0DBD8"/>
<dbReference type="InterPro" id="IPR042277">
    <property type="entry name" value="IST1-like"/>
</dbReference>
<dbReference type="PANTHER" id="PTHR12161:SF5">
    <property type="entry name" value="IST1 HOMOLOG"/>
    <property type="match status" value="1"/>
</dbReference>
<name>A0A0L0DBD8_THETB</name>
<comment type="similarity">
    <text evidence="1">Belongs to the IST1 family.</text>
</comment>
<protein>
    <recommendedName>
        <fullName evidence="5">IST1 homolog</fullName>
    </recommendedName>
</protein>
<dbReference type="GO" id="GO:0015031">
    <property type="term" value="P:protein transport"/>
    <property type="evidence" value="ECO:0007669"/>
    <property type="project" value="InterPro"/>
</dbReference>
<dbReference type="Gene3D" id="1.20.1260.60">
    <property type="entry name" value="Vacuolar protein sorting-associated protein Ist1"/>
    <property type="match status" value="1"/>
</dbReference>
<dbReference type="PANTHER" id="PTHR12161">
    <property type="entry name" value="IST1 FAMILY MEMBER"/>
    <property type="match status" value="1"/>
</dbReference>
<evidence type="ECO:0000256" key="2">
    <source>
        <dbReference type="SAM" id="MobiDB-lite"/>
    </source>
</evidence>
<proteinExistence type="inferred from homology"/>
<feature type="compositionally biased region" description="Pro residues" evidence="2">
    <location>
        <begin position="342"/>
        <end position="356"/>
    </location>
</feature>
<feature type="region of interest" description="Disordered" evidence="2">
    <location>
        <begin position="318"/>
        <end position="435"/>
    </location>
</feature>
<organism evidence="3 4">
    <name type="scientific">Thecamonas trahens ATCC 50062</name>
    <dbReference type="NCBI Taxonomy" id="461836"/>
    <lineage>
        <taxon>Eukaryota</taxon>
        <taxon>Apusozoa</taxon>
        <taxon>Apusomonadida</taxon>
        <taxon>Apusomonadidae</taxon>
        <taxon>Thecamonas</taxon>
    </lineage>
</organism>
<dbReference type="OMA" id="PQPMNFP"/>
<feature type="compositionally biased region" description="Gly residues" evidence="2">
    <location>
        <begin position="410"/>
        <end position="427"/>
    </location>
</feature>
<accession>A0A0L0DBD8</accession>
<dbReference type="OrthoDB" id="29853at2759"/>
<sequence length="448" mass="47007">MGRKFNPNTLKVQLKLAVNRLKLVQNKKSNKNKAARREIAQLLEAGKEESARIKVEHIIREDYTVEAYEILELYCDLLLARYGLVTAPGDECDTGIREAVETLIWAAPRAEIKELPIVREQLIRRYGPDFAKAAMSADNEIINPRVRHKLSIMTPEVKLVNLYLSEIAKAHNIEFDPGLELEPIVNLYGTPPPSGPAPGGPGAPGGGTGGPGGPGVSADLRGLFMPGAPGMPAAPGALPASTFLDQPVPQMQPPLQPMPAHQPTAMPMGQPGVGYPGMMQQQPMAPQQPGMMHFSSPEERAQYEQFLAWQQRQAMMPAPAPAPAPVSDSLPAYTPPVAGKPSPQPSPQPSPAPAPATDPAYVSPGALPPGYQLQASGHTPANPANQPPPASASQPSVNEFGLPIAPSGTPTGGAGSGSSGGAGGGAGGDEDVPDFEDLAARFAALKRN</sequence>
<evidence type="ECO:0000313" key="4">
    <source>
        <dbReference type="Proteomes" id="UP000054408"/>
    </source>
</evidence>
<feature type="compositionally biased region" description="Gly residues" evidence="2">
    <location>
        <begin position="202"/>
        <end position="215"/>
    </location>
</feature>
<evidence type="ECO:0000256" key="1">
    <source>
        <dbReference type="ARBA" id="ARBA00005536"/>
    </source>
</evidence>
<keyword evidence="4" id="KW-1185">Reference proteome</keyword>
<dbReference type="Proteomes" id="UP000054408">
    <property type="component" value="Unassembled WGS sequence"/>
</dbReference>
<reference evidence="3 4" key="1">
    <citation type="submission" date="2010-05" db="EMBL/GenBank/DDBJ databases">
        <title>The Genome Sequence of Thecamonas trahens ATCC 50062.</title>
        <authorList>
            <consortium name="The Broad Institute Genome Sequencing Platform"/>
            <person name="Russ C."/>
            <person name="Cuomo C."/>
            <person name="Shea T."/>
            <person name="Young S.K."/>
            <person name="Zeng Q."/>
            <person name="Koehrsen M."/>
            <person name="Haas B."/>
            <person name="Borodovsky M."/>
            <person name="Guigo R."/>
            <person name="Alvarado L."/>
            <person name="Berlin A."/>
            <person name="Bochicchio J."/>
            <person name="Borenstein D."/>
            <person name="Chapman S."/>
            <person name="Chen Z."/>
            <person name="Freedman E."/>
            <person name="Gellesch M."/>
            <person name="Goldberg J."/>
            <person name="Griggs A."/>
            <person name="Gujja S."/>
            <person name="Heilman E."/>
            <person name="Heiman D."/>
            <person name="Hepburn T."/>
            <person name="Howarth C."/>
            <person name="Jen D."/>
            <person name="Larson L."/>
            <person name="Mehta T."/>
            <person name="Park D."/>
            <person name="Pearson M."/>
            <person name="Roberts A."/>
            <person name="Saif S."/>
            <person name="Shenoy N."/>
            <person name="Sisk P."/>
            <person name="Stolte C."/>
            <person name="Sykes S."/>
            <person name="Thomson T."/>
            <person name="Walk T."/>
            <person name="White J."/>
            <person name="Yandava C."/>
            <person name="Burger G."/>
            <person name="Gray M.W."/>
            <person name="Holland P.W.H."/>
            <person name="King N."/>
            <person name="Lang F.B.F."/>
            <person name="Roger A.J."/>
            <person name="Ruiz-Trillo I."/>
            <person name="Lander E."/>
            <person name="Nusbaum C."/>
        </authorList>
    </citation>
    <scope>NUCLEOTIDE SEQUENCE [LARGE SCALE GENOMIC DNA]</scope>
    <source>
        <strain evidence="3 4">ATCC 50062</strain>
    </source>
</reference>
<dbReference type="eggNOG" id="KOG2027">
    <property type="taxonomic scope" value="Eukaryota"/>
</dbReference>
<feature type="region of interest" description="Disordered" evidence="2">
    <location>
        <begin position="189"/>
        <end position="220"/>
    </location>
</feature>
<evidence type="ECO:0008006" key="5">
    <source>
        <dbReference type="Google" id="ProtNLM"/>
    </source>
</evidence>
<dbReference type="GeneID" id="25560184"/>
<dbReference type="InterPro" id="IPR005061">
    <property type="entry name" value="Ist1"/>
</dbReference>
<dbReference type="Pfam" id="PF03398">
    <property type="entry name" value="Ist1"/>
    <property type="match status" value="1"/>
</dbReference>
<dbReference type="RefSeq" id="XP_013762654.1">
    <property type="nucleotide sequence ID" value="XM_013907200.1"/>
</dbReference>
<dbReference type="EMBL" id="GL349434">
    <property type="protein sequence ID" value="KNC48598.1"/>
    <property type="molecule type" value="Genomic_DNA"/>
</dbReference>
<evidence type="ECO:0000313" key="3">
    <source>
        <dbReference type="EMBL" id="KNC48598.1"/>
    </source>
</evidence>
<feature type="compositionally biased region" description="Pro residues" evidence="2">
    <location>
        <begin position="190"/>
        <end position="201"/>
    </location>
</feature>
<gene>
    <name evidence="3" type="ORF">AMSG_00375</name>
</gene>